<evidence type="ECO:0000256" key="4">
    <source>
        <dbReference type="SAM" id="MobiDB-lite"/>
    </source>
</evidence>
<feature type="repeat" description="PPR" evidence="3">
    <location>
        <begin position="170"/>
        <end position="205"/>
    </location>
</feature>
<feature type="repeat" description="PPR" evidence="3">
    <location>
        <begin position="414"/>
        <end position="448"/>
    </location>
</feature>
<feature type="repeat" description="PPR" evidence="3">
    <location>
        <begin position="449"/>
        <end position="483"/>
    </location>
</feature>
<feature type="compositionally biased region" description="Low complexity" evidence="4">
    <location>
        <begin position="40"/>
        <end position="57"/>
    </location>
</feature>
<dbReference type="Pfam" id="PF13041">
    <property type="entry name" value="PPR_2"/>
    <property type="match status" value="2"/>
</dbReference>
<dbReference type="InterPro" id="IPR002885">
    <property type="entry name" value="PPR_rpt"/>
</dbReference>
<dbReference type="Proteomes" id="UP001234581">
    <property type="component" value="Unassembled WGS sequence"/>
</dbReference>
<feature type="domain" description="Pentatricopeptide repeat-containing protein-mitochondrial" evidence="5">
    <location>
        <begin position="269"/>
        <end position="369"/>
    </location>
</feature>
<dbReference type="Pfam" id="PF13812">
    <property type="entry name" value="PPR_3"/>
    <property type="match status" value="1"/>
</dbReference>
<evidence type="ECO:0000313" key="7">
    <source>
        <dbReference type="Proteomes" id="UP001234581"/>
    </source>
</evidence>
<evidence type="ECO:0000256" key="3">
    <source>
        <dbReference type="PROSITE-ProRule" id="PRU00708"/>
    </source>
</evidence>
<keyword evidence="2" id="KW-0677">Repeat</keyword>
<reference evidence="6 7" key="1">
    <citation type="submission" date="2023-03" db="EMBL/GenBank/DDBJ databases">
        <title>Genome sequence of Lichtheimia ornata CBS 291.66.</title>
        <authorList>
            <person name="Mohabir J.T."/>
            <person name="Shea T.P."/>
            <person name="Kurbessoian T."/>
            <person name="Berby B."/>
            <person name="Fontaine J."/>
            <person name="Livny J."/>
            <person name="Gnirke A."/>
            <person name="Stajich J.E."/>
            <person name="Cuomo C.A."/>
        </authorList>
    </citation>
    <scope>NUCLEOTIDE SEQUENCE [LARGE SCALE GENOMIC DNA]</scope>
    <source>
        <strain evidence="6">CBS 291.66</strain>
    </source>
</reference>
<name>A0AAD7URG3_9FUNG</name>
<dbReference type="GeneID" id="83219966"/>
<gene>
    <name evidence="6" type="ORF">O0I10_012629</name>
</gene>
<dbReference type="PANTHER" id="PTHR46128:SF211">
    <property type="entry name" value="PENTACOTRIPEPTIDE-REPEAT REGION OF PRORP DOMAIN-CONTAINING PROTEIN"/>
    <property type="match status" value="1"/>
</dbReference>
<feature type="repeat" description="PPR" evidence="3">
    <location>
        <begin position="484"/>
        <end position="518"/>
    </location>
</feature>
<accession>A0AAD7URG3</accession>
<dbReference type="Pfam" id="PF23276">
    <property type="entry name" value="TPR_24"/>
    <property type="match status" value="1"/>
</dbReference>
<dbReference type="Pfam" id="PF01535">
    <property type="entry name" value="PPR"/>
    <property type="match status" value="2"/>
</dbReference>
<dbReference type="RefSeq" id="XP_058336722.1">
    <property type="nucleotide sequence ID" value="XM_058492521.1"/>
</dbReference>
<evidence type="ECO:0000256" key="1">
    <source>
        <dbReference type="ARBA" id="ARBA00007626"/>
    </source>
</evidence>
<feature type="region of interest" description="Disordered" evidence="4">
    <location>
        <begin position="30"/>
        <end position="60"/>
    </location>
</feature>
<evidence type="ECO:0000256" key="2">
    <source>
        <dbReference type="ARBA" id="ARBA00022737"/>
    </source>
</evidence>
<comment type="caution">
    <text evidence="6">The sequence shown here is derived from an EMBL/GenBank/DDBJ whole genome shotgun (WGS) entry which is preliminary data.</text>
</comment>
<dbReference type="Gene3D" id="1.25.40.10">
    <property type="entry name" value="Tetratricopeptide repeat domain"/>
    <property type="match status" value="3"/>
</dbReference>
<dbReference type="AlphaFoldDB" id="A0AAD7URG3"/>
<dbReference type="InterPro" id="IPR050872">
    <property type="entry name" value="PPR_P_subfamily"/>
</dbReference>
<dbReference type="InterPro" id="IPR011990">
    <property type="entry name" value="TPR-like_helical_dom_sf"/>
</dbReference>
<dbReference type="NCBIfam" id="TIGR00756">
    <property type="entry name" value="PPR"/>
    <property type="match status" value="3"/>
</dbReference>
<dbReference type="PROSITE" id="PS51375">
    <property type="entry name" value="PPR"/>
    <property type="match status" value="7"/>
</dbReference>
<evidence type="ECO:0000259" key="5">
    <source>
        <dbReference type="Pfam" id="PF23276"/>
    </source>
</evidence>
<feature type="repeat" description="PPR" evidence="3">
    <location>
        <begin position="273"/>
        <end position="307"/>
    </location>
</feature>
<feature type="repeat" description="PPR" evidence="3">
    <location>
        <begin position="379"/>
        <end position="413"/>
    </location>
</feature>
<protein>
    <recommendedName>
        <fullName evidence="5">Pentatricopeptide repeat-containing protein-mitochondrial domain-containing protein</fullName>
    </recommendedName>
</protein>
<organism evidence="6 7">
    <name type="scientific">Lichtheimia ornata</name>
    <dbReference type="NCBI Taxonomy" id="688661"/>
    <lineage>
        <taxon>Eukaryota</taxon>
        <taxon>Fungi</taxon>
        <taxon>Fungi incertae sedis</taxon>
        <taxon>Mucoromycota</taxon>
        <taxon>Mucoromycotina</taxon>
        <taxon>Mucoromycetes</taxon>
        <taxon>Mucorales</taxon>
        <taxon>Lichtheimiaceae</taxon>
        <taxon>Lichtheimia</taxon>
    </lineage>
</organism>
<proteinExistence type="inferred from homology"/>
<dbReference type="PANTHER" id="PTHR46128">
    <property type="entry name" value="MITOCHONDRIAL GROUP I INTRON SPLICING FACTOR CCM1"/>
    <property type="match status" value="1"/>
</dbReference>
<feature type="repeat" description="PPR" evidence="3">
    <location>
        <begin position="555"/>
        <end position="589"/>
    </location>
</feature>
<keyword evidence="7" id="KW-1185">Reference proteome</keyword>
<dbReference type="InterPro" id="IPR057027">
    <property type="entry name" value="TPR_mt"/>
</dbReference>
<comment type="similarity">
    <text evidence="1">Belongs to the PPR family. P subfamily.</text>
</comment>
<evidence type="ECO:0000313" key="6">
    <source>
        <dbReference type="EMBL" id="KAJ8651808.1"/>
    </source>
</evidence>
<sequence length="640" mass="74024">MQRLTAWTLRARLSSSCRQQLVNKKPWQPILPTMANRPYTTPHSTTPTTTTTTTTTTAMDDPRVQSYREKLHSRSNDVWTRYQELTDNDRALLERQDFVQLRSQLWSNKNMWGAEEKVLQVLQDMKALGHAWTILEYNEYFMVKLFQARHQDILDTFAGDEFQQAQLPLTIGSFNVLLATYLQLGKMDEAIELIQTAHTKWGVQPDIRDFQRTMYRCLPRDTKIAKQARELITRHALANNLDILRSNLAHLVRENRMNDAKYVYSNIKDVKLDVSIYSILIKGFMDDKQPREAAAVYDAMQKAGIQPNKTICTALLPYFAQQRDPRASEKIIEATLAGGHTLDETIYNQLLRVYLKSRETRKALAVFEAIQQDPKLRVNDVILNTLLDGLLMNREMDAAKLLYDQMVQTHIKPDRVTFNTLLKGFVRIEDYASALQVIQHMYDAKCEPDIVTFTTLLDGVFARIQPQSANQVFEYLHRTGMKPNIYTFNAVINKFIQQEQMAQAEEAVDMLRHNGLKPTIHTYTNLIQGYVAINDLRNAMLTFQSIVRTPGLKPDRASYHFIICGFLNNNRISDAVTCLIKMRKDKCMPTTDTWRIMMNECIRRKDWTHGAIVVKEMDDCGFSIKSPALQRAYRTLKDKM</sequence>
<dbReference type="EMBL" id="JARTCD010000139">
    <property type="protein sequence ID" value="KAJ8651808.1"/>
    <property type="molecule type" value="Genomic_DNA"/>
</dbReference>